<dbReference type="OMA" id="EAFCTID"/>
<accession>A0A284RPE2</accession>
<name>A0A284RPE2_ARMOS</name>
<dbReference type="OrthoDB" id="10255174at2759"/>
<dbReference type="Proteomes" id="UP000219338">
    <property type="component" value="Unassembled WGS sequence"/>
</dbReference>
<dbReference type="EMBL" id="FUEG01000012">
    <property type="protein sequence ID" value="SJL10598.1"/>
    <property type="molecule type" value="Genomic_DNA"/>
</dbReference>
<reference evidence="2" key="1">
    <citation type="journal article" date="2017" name="Nat. Ecol. Evol.">
        <title>Genome expansion and lineage-specific genetic innovations in the forest pathogenic fungi Armillaria.</title>
        <authorList>
            <person name="Sipos G."/>
            <person name="Prasanna A.N."/>
            <person name="Walter M.C."/>
            <person name="O'Connor E."/>
            <person name="Balint B."/>
            <person name="Krizsan K."/>
            <person name="Kiss B."/>
            <person name="Hess J."/>
            <person name="Varga T."/>
            <person name="Slot J."/>
            <person name="Riley R."/>
            <person name="Boka B."/>
            <person name="Rigling D."/>
            <person name="Barry K."/>
            <person name="Lee J."/>
            <person name="Mihaltcheva S."/>
            <person name="LaButti K."/>
            <person name="Lipzen A."/>
            <person name="Waldron R."/>
            <person name="Moloney N.M."/>
            <person name="Sperisen C."/>
            <person name="Kredics L."/>
            <person name="Vagvoelgyi C."/>
            <person name="Patrignani A."/>
            <person name="Fitzpatrick D."/>
            <person name="Nagy I."/>
            <person name="Doyle S."/>
            <person name="Anderson J.B."/>
            <person name="Grigoriev I.V."/>
            <person name="Gueldener U."/>
            <person name="Muensterkoetter M."/>
            <person name="Nagy L.G."/>
        </authorList>
    </citation>
    <scope>NUCLEOTIDE SEQUENCE [LARGE SCALE GENOMIC DNA]</scope>
    <source>
        <strain evidence="2">C18/9</strain>
    </source>
</reference>
<gene>
    <name evidence="1" type="ORF">ARMOST_13988</name>
</gene>
<protein>
    <submittedName>
        <fullName evidence="1">Uncharacterized protein</fullName>
    </submittedName>
</protein>
<evidence type="ECO:0000313" key="1">
    <source>
        <dbReference type="EMBL" id="SJL10598.1"/>
    </source>
</evidence>
<evidence type="ECO:0000313" key="2">
    <source>
        <dbReference type="Proteomes" id="UP000219338"/>
    </source>
</evidence>
<keyword evidence="2" id="KW-1185">Reference proteome</keyword>
<sequence>MIPNHSDTSIDASSTSNANVLSVFLGLISNRDPVIIFFAGNGSDYLLSDHDDPDDEDDVTMCSTKFVEAFCTIDRDSLSNGIPIPDISDRSLNTMSLVLRKGIKLPSFETTVTRAVPRHHSNIELRDSGHYHTRACLA</sequence>
<dbReference type="AlphaFoldDB" id="A0A284RPE2"/>
<proteinExistence type="predicted"/>
<organism evidence="1 2">
    <name type="scientific">Armillaria ostoyae</name>
    <name type="common">Armillaria root rot fungus</name>
    <dbReference type="NCBI Taxonomy" id="47428"/>
    <lineage>
        <taxon>Eukaryota</taxon>
        <taxon>Fungi</taxon>
        <taxon>Dikarya</taxon>
        <taxon>Basidiomycota</taxon>
        <taxon>Agaricomycotina</taxon>
        <taxon>Agaricomycetes</taxon>
        <taxon>Agaricomycetidae</taxon>
        <taxon>Agaricales</taxon>
        <taxon>Marasmiineae</taxon>
        <taxon>Physalacriaceae</taxon>
        <taxon>Armillaria</taxon>
    </lineage>
</organism>